<evidence type="ECO:0000313" key="2">
    <source>
        <dbReference type="Proteomes" id="UP000887159"/>
    </source>
</evidence>
<sequence>MVIFLPSKNTRTSLLCQQNMLHGRILPPDPCTVRVRRDGFVASWNSHQIRRLPTGQNKSTVFPPTTLPVTNPQMSIAFFLETTANESLHFGRK</sequence>
<evidence type="ECO:0000313" key="1">
    <source>
        <dbReference type="EMBL" id="GFY28846.1"/>
    </source>
</evidence>
<name>A0A8X7BEH4_TRICX</name>
<reference evidence="1" key="1">
    <citation type="submission" date="2020-08" db="EMBL/GenBank/DDBJ databases">
        <title>Multicomponent nature underlies the extraordinary mechanical properties of spider dragline silk.</title>
        <authorList>
            <person name="Kono N."/>
            <person name="Nakamura H."/>
            <person name="Mori M."/>
            <person name="Yoshida Y."/>
            <person name="Ohtoshi R."/>
            <person name="Malay A.D."/>
            <person name="Moran D.A.P."/>
            <person name="Tomita M."/>
            <person name="Numata K."/>
            <person name="Arakawa K."/>
        </authorList>
    </citation>
    <scope>NUCLEOTIDE SEQUENCE</scope>
</reference>
<organism evidence="1 2">
    <name type="scientific">Trichonephila clavipes</name>
    <name type="common">Golden silk orbweaver</name>
    <name type="synonym">Nephila clavipes</name>
    <dbReference type="NCBI Taxonomy" id="2585209"/>
    <lineage>
        <taxon>Eukaryota</taxon>
        <taxon>Metazoa</taxon>
        <taxon>Ecdysozoa</taxon>
        <taxon>Arthropoda</taxon>
        <taxon>Chelicerata</taxon>
        <taxon>Arachnida</taxon>
        <taxon>Araneae</taxon>
        <taxon>Araneomorphae</taxon>
        <taxon>Entelegynae</taxon>
        <taxon>Araneoidea</taxon>
        <taxon>Nephilidae</taxon>
        <taxon>Trichonephila</taxon>
    </lineage>
</organism>
<protein>
    <submittedName>
        <fullName evidence="1">Uncharacterized protein</fullName>
    </submittedName>
</protein>
<dbReference type="Proteomes" id="UP000887159">
    <property type="component" value="Unassembled WGS sequence"/>
</dbReference>
<gene>
    <name evidence="1" type="ORF">TNCV_4719791</name>
</gene>
<proteinExistence type="predicted"/>
<dbReference type="EMBL" id="BMAU01021387">
    <property type="protein sequence ID" value="GFY28846.1"/>
    <property type="molecule type" value="Genomic_DNA"/>
</dbReference>
<accession>A0A8X7BEH4</accession>
<dbReference type="AlphaFoldDB" id="A0A8X7BEH4"/>
<keyword evidence="2" id="KW-1185">Reference proteome</keyword>
<comment type="caution">
    <text evidence="1">The sequence shown here is derived from an EMBL/GenBank/DDBJ whole genome shotgun (WGS) entry which is preliminary data.</text>
</comment>